<proteinExistence type="predicted"/>
<evidence type="ECO:0000313" key="2">
    <source>
        <dbReference type="Proteomes" id="UP001239111"/>
    </source>
</evidence>
<name>A0ACC2NP92_9HYME</name>
<sequence>MVESGDLSVDILLDARSPERQVSVTKEPKKKRRRRKDNQGLLGNIWSWSNLPIVTRYHFQKNDSVLWNPESSGSVDCFINNNYESKNNNTQCRNQGNDSSPSSCSDDQTVKVYSIANIDPRKIPQLLQLKENSCPIPAKVNEIKNFIGDSMNPMLVQNVVSVVFSPSNKENEAVKSCEEDKSCSELEGTPNQKRSKTMHYCPYCQKSFDRPWVLKGHLRLHTGERPFGCPVCNKSFADR</sequence>
<evidence type="ECO:0000313" key="1">
    <source>
        <dbReference type="EMBL" id="KAJ8672688.1"/>
    </source>
</evidence>
<dbReference type="EMBL" id="CM056743">
    <property type="protein sequence ID" value="KAJ8672688.1"/>
    <property type="molecule type" value="Genomic_DNA"/>
</dbReference>
<keyword evidence="2" id="KW-1185">Reference proteome</keyword>
<comment type="caution">
    <text evidence="1">The sequence shown here is derived from an EMBL/GenBank/DDBJ whole genome shotgun (WGS) entry which is preliminary data.</text>
</comment>
<protein>
    <submittedName>
        <fullName evidence="1">Uncharacterized protein</fullName>
    </submittedName>
</protein>
<reference evidence="1" key="1">
    <citation type="submission" date="2023-04" db="EMBL/GenBank/DDBJ databases">
        <title>A chromosome-level genome assembly of the parasitoid wasp Eretmocerus hayati.</title>
        <authorList>
            <person name="Zhong Y."/>
            <person name="Liu S."/>
            <person name="Liu Y."/>
        </authorList>
    </citation>
    <scope>NUCLEOTIDE SEQUENCE</scope>
    <source>
        <strain evidence="1">ZJU_SS_LIU_2023</strain>
    </source>
</reference>
<dbReference type="Proteomes" id="UP001239111">
    <property type="component" value="Chromosome 3"/>
</dbReference>
<organism evidence="1 2">
    <name type="scientific">Eretmocerus hayati</name>
    <dbReference type="NCBI Taxonomy" id="131215"/>
    <lineage>
        <taxon>Eukaryota</taxon>
        <taxon>Metazoa</taxon>
        <taxon>Ecdysozoa</taxon>
        <taxon>Arthropoda</taxon>
        <taxon>Hexapoda</taxon>
        <taxon>Insecta</taxon>
        <taxon>Pterygota</taxon>
        <taxon>Neoptera</taxon>
        <taxon>Endopterygota</taxon>
        <taxon>Hymenoptera</taxon>
        <taxon>Apocrita</taxon>
        <taxon>Proctotrupomorpha</taxon>
        <taxon>Chalcidoidea</taxon>
        <taxon>Aphelinidae</taxon>
        <taxon>Aphelininae</taxon>
        <taxon>Eretmocerus</taxon>
    </lineage>
</organism>
<gene>
    <name evidence="1" type="ORF">QAD02_003948</name>
</gene>
<accession>A0ACC2NP92</accession>